<evidence type="ECO:0000313" key="3">
    <source>
        <dbReference type="EMBL" id="KAF2277694.1"/>
    </source>
</evidence>
<feature type="coiled-coil region" evidence="1">
    <location>
        <begin position="44"/>
        <end position="81"/>
    </location>
</feature>
<proteinExistence type="predicted"/>
<evidence type="ECO:0000256" key="1">
    <source>
        <dbReference type="SAM" id="Coils"/>
    </source>
</evidence>
<accession>A0A6A6JN70</accession>
<dbReference type="Proteomes" id="UP000800097">
    <property type="component" value="Unassembled WGS sequence"/>
</dbReference>
<evidence type="ECO:0000256" key="2">
    <source>
        <dbReference type="SAM" id="MobiDB-lite"/>
    </source>
</evidence>
<protein>
    <submittedName>
        <fullName evidence="3">Uncharacterized protein</fullName>
    </submittedName>
</protein>
<organism evidence="3 4">
    <name type="scientific">Westerdykella ornata</name>
    <dbReference type="NCBI Taxonomy" id="318751"/>
    <lineage>
        <taxon>Eukaryota</taxon>
        <taxon>Fungi</taxon>
        <taxon>Dikarya</taxon>
        <taxon>Ascomycota</taxon>
        <taxon>Pezizomycotina</taxon>
        <taxon>Dothideomycetes</taxon>
        <taxon>Pleosporomycetidae</taxon>
        <taxon>Pleosporales</taxon>
        <taxon>Sporormiaceae</taxon>
        <taxon>Westerdykella</taxon>
    </lineage>
</organism>
<dbReference type="AlphaFoldDB" id="A0A6A6JN70"/>
<gene>
    <name evidence="3" type="ORF">EI97DRAFT_457681</name>
</gene>
<evidence type="ECO:0000313" key="4">
    <source>
        <dbReference type="Proteomes" id="UP000800097"/>
    </source>
</evidence>
<reference evidence="3" key="1">
    <citation type="journal article" date="2020" name="Stud. Mycol.">
        <title>101 Dothideomycetes genomes: a test case for predicting lifestyles and emergence of pathogens.</title>
        <authorList>
            <person name="Haridas S."/>
            <person name="Albert R."/>
            <person name="Binder M."/>
            <person name="Bloem J."/>
            <person name="Labutti K."/>
            <person name="Salamov A."/>
            <person name="Andreopoulos B."/>
            <person name="Baker S."/>
            <person name="Barry K."/>
            <person name="Bills G."/>
            <person name="Bluhm B."/>
            <person name="Cannon C."/>
            <person name="Castanera R."/>
            <person name="Culley D."/>
            <person name="Daum C."/>
            <person name="Ezra D."/>
            <person name="Gonzalez J."/>
            <person name="Henrissat B."/>
            <person name="Kuo A."/>
            <person name="Liang C."/>
            <person name="Lipzen A."/>
            <person name="Lutzoni F."/>
            <person name="Magnuson J."/>
            <person name="Mondo S."/>
            <person name="Nolan M."/>
            <person name="Ohm R."/>
            <person name="Pangilinan J."/>
            <person name="Park H.-J."/>
            <person name="Ramirez L."/>
            <person name="Alfaro M."/>
            <person name="Sun H."/>
            <person name="Tritt A."/>
            <person name="Yoshinaga Y."/>
            <person name="Zwiers L.-H."/>
            <person name="Turgeon B."/>
            <person name="Goodwin S."/>
            <person name="Spatafora J."/>
            <person name="Crous P."/>
            <person name="Grigoriev I."/>
        </authorList>
    </citation>
    <scope>NUCLEOTIDE SEQUENCE</scope>
    <source>
        <strain evidence="3">CBS 379.55</strain>
    </source>
</reference>
<feature type="region of interest" description="Disordered" evidence="2">
    <location>
        <begin position="1"/>
        <end position="23"/>
    </location>
</feature>
<keyword evidence="1" id="KW-0175">Coiled coil</keyword>
<dbReference type="EMBL" id="ML986490">
    <property type="protein sequence ID" value="KAF2277694.1"/>
    <property type="molecule type" value="Genomic_DNA"/>
</dbReference>
<dbReference type="GeneID" id="54554016"/>
<sequence length="136" mass="15689">MPPKAKKRKTTASEDGEEVALGQEPALIADRSISDTLSHCAQLVTTITNENISLRKQVADLQQKKETLSATVEALEEGEQRRTDWYQRHIADLKEENHRLWQTIMRLTSELGSEKKRIEKYKTLEKLLKEFLEGRI</sequence>
<keyword evidence="4" id="KW-1185">Reference proteome</keyword>
<dbReference type="RefSeq" id="XP_033655233.1">
    <property type="nucleotide sequence ID" value="XM_033800841.1"/>
</dbReference>
<feature type="compositionally biased region" description="Basic residues" evidence="2">
    <location>
        <begin position="1"/>
        <end position="10"/>
    </location>
</feature>
<name>A0A6A6JN70_WESOR</name>